<protein>
    <submittedName>
        <fullName evidence="3">DUF1835 domain-containing protein</fullName>
    </submittedName>
</protein>
<reference evidence="3 4" key="1">
    <citation type="submission" date="2019-05" db="EMBL/GenBank/DDBJ databases">
        <title>The metagenome of a microbial culture collection derived from dairy environment covers the genomic content of the human microbiome.</title>
        <authorList>
            <person name="Roder T."/>
            <person name="Wuthrich D."/>
            <person name="Sattari Z."/>
            <person name="Von Ah U."/>
            <person name="Bar C."/>
            <person name="Ronchi F."/>
            <person name="Macpherson A.J."/>
            <person name="Ganal-Vonarburg S.C."/>
            <person name="Bruggmann R."/>
            <person name="Vergeres G."/>
        </authorList>
    </citation>
    <scope>NUCLEOTIDE SEQUENCE [LARGE SCALE GENOMIC DNA]</scope>
    <source>
        <strain evidence="3 4">FAM 1079</strain>
    </source>
</reference>
<sequence>MLIDIVFNDAFARSLKYYYEQREIERQVISLPLFLGLGDIAQVNLLETRKTLLRIRNTHEPSGNSGTLYQMIVTGAADLQAAAAAGESLRIWWTDLPDDLCGFIWLCEELKGFKAPISMVHVPLTLTQGNTLYQLDSISDLTPPDFDNHHIFRLETQLTQETRLAYSNQWRALKRDNTPVRVVLNGHLLSQPIDFYDRFLLANLSRRQAVEIDEAISNTISFGPSGVPDWWYRHRIDYLVSNKVLAFQEGHHDRVGFV</sequence>
<evidence type="ECO:0000313" key="3">
    <source>
        <dbReference type="EMBL" id="TLQ14925.1"/>
    </source>
</evidence>
<dbReference type="Pfam" id="PF12395">
    <property type="entry name" value="DUF3658"/>
    <property type="match status" value="1"/>
</dbReference>
<dbReference type="Proteomes" id="UP000305100">
    <property type="component" value="Unassembled WGS sequence"/>
</dbReference>
<name>A0A5R9CI27_9LACO</name>
<comment type="caution">
    <text evidence="3">The sequence shown here is derived from an EMBL/GenBank/DDBJ whole genome shotgun (WGS) entry which is preliminary data.</text>
</comment>
<gene>
    <name evidence="3" type="ORF">FEZ41_13965</name>
</gene>
<feature type="domain" description="DUF3658" evidence="2">
    <location>
        <begin position="154"/>
        <end position="249"/>
    </location>
</feature>
<feature type="domain" description="DUF1835" evidence="1">
    <location>
        <begin position="3"/>
        <end position="121"/>
    </location>
</feature>
<proteinExistence type="predicted"/>
<organism evidence="3 4">
    <name type="scientific">Lentilactobacillus parafarraginis</name>
    <dbReference type="NCBI Taxonomy" id="390842"/>
    <lineage>
        <taxon>Bacteria</taxon>
        <taxon>Bacillati</taxon>
        <taxon>Bacillota</taxon>
        <taxon>Bacilli</taxon>
        <taxon>Lactobacillales</taxon>
        <taxon>Lactobacillaceae</taxon>
        <taxon>Lentilactobacillus</taxon>
    </lineage>
</organism>
<dbReference type="EMBL" id="VBSX01000060">
    <property type="protein sequence ID" value="TLQ14925.1"/>
    <property type="molecule type" value="Genomic_DNA"/>
</dbReference>
<dbReference type="InterPro" id="IPR022123">
    <property type="entry name" value="DUF3658"/>
</dbReference>
<accession>A0A5R9CI27</accession>
<dbReference type="AlphaFoldDB" id="A0A5R9CI27"/>
<dbReference type="Pfam" id="PF08874">
    <property type="entry name" value="DUF1835"/>
    <property type="match status" value="1"/>
</dbReference>
<evidence type="ECO:0000259" key="1">
    <source>
        <dbReference type="Pfam" id="PF08874"/>
    </source>
</evidence>
<evidence type="ECO:0000313" key="4">
    <source>
        <dbReference type="Proteomes" id="UP000305100"/>
    </source>
</evidence>
<evidence type="ECO:0000259" key="2">
    <source>
        <dbReference type="Pfam" id="PF12395"/>
    </source>
</evidence>
<dbReference type="InterPro" id="IPR014973">
    <property type="entry name" value="DUF1835"/>
</dbReference>
<dbReference type="OrthoDB" id="1654031at2"/>